<dbReference type="AlphaFoldDB" id="A0A4V6HRF7"/>
<keyword evidence="6" id="KW-0449">Lipoprotein</keyword>
<evidence type="ECO:0000256" key="1">
    <source>
        <dbReference type="ARBA" id="ARBA00004193"/>
    </source>
</evidence>
<evidence type="ECO:0000256" key="3">
    <source>
        <dbReference type="ARBA" id="ARBA00022475"/>
    </source>
</evidence>
<evidence type="ECO:0000259" key="8">
    <source>
        <dbReference type="Pfam" id="PF02608"/>
    </source>
</evidence>
<comment type="caution">
    <text evidence="9">The sequence shown here is derived from an EMBL/GenBank/DDBJ whole genome shotgun (WGS) entry which is preliminary data.</text>
</comment>
<dbReference type="SUPFAM" id="SSF53822">
    <property type="entry name" value="Periplasmic binding protein-like I"/>
    <property type="match status" value="1"/>
</dbReference>
<dbReference type="InterPro" id="IPR028082">
    <property type="entry name" value="Peripla_BP_I"/>
</dbReference>
<dbReference type="Gene3D" id="3.40.50.2300">
    <property type="match status" value="2"/>
</dbReference>
<dbReference type="InterPro" id="IPR050957">
    <property type="entry name" value="BMP_lipoprotein"/>
</dbReference>
<keyword evidence="3" id="KW-1003">Cell membrane</keyword>
<dbReference type="EMBL" id="QGQD01000083">
    <property type="protein sequence ID" value="TLC98807.1"/>
    <property type="molecule type" value="Genomic_DNA"/>
</dbReference>
<evidence type="ECO:0000256" key="7">
    <source>
        <dbReference type="SAM" id="SignalP"/>
    </source>
</evidence>
<evidence type="ECO:0000313" key="9">
    <source>
        <dbReference type="EMBL" id="TLC98807.1"/>
    </source>
</evidence>
<evidence type="ECO:0000256" key="4">
    <source>
        <dbReference type="ARBA" id="ARBA00022729"/>
    </source>
</evidence>
<feature type="domain" description="ABC transporter substrate-binding protein PnrA-like" evidence="8">
    <location>
        <begin position="38"/>
        <end position="342"/>
    </location>
</feature>
<proteinExistence type="inferred from homology"/>
<dbReference type="Proteomes" id="UP000306509">
    <property type="component" value="Unassembled WGS sequence"/>
</dbReference>
<dbReference type="PANTHER" id="PTHR34296">
    <property type="entry name" value="TRANSCRIPTIONAL ACTIVATOR PROTEIN MED"/>
    <property type="match status" value="1"/>
</dbReference>
<keyword evidence="5" id="KW-0472">Membrane</keyword>
<keyword evidence="10" id="KW-1185">Reference proteome</keyword>
<gene>
    <name evidence="9" type="primary">tmpC_3</name>
    <name evidence="9" type="ORF">DSM106044_04340</name>
</gene>
<organism evidence="9 10">
    <name type="scientific">Robinsoniella peoriensis</name>
    <dbReference type="NCBI Taxonomy" id="180332"/>
    <lineage>
        <taxon>Bacteria</taxon>
        <taxon>Bacillati</taxon>
        <taxon>Bacillota</taxon>
        <taxon>Clostridia</taxon>
        <taxon>Lachnospirales</taxon>
        <taxon>Lachnospiraceae</taxon>
        <taxon>Robinsoniella</taxon>
    </lineage>
</organism>
<dbReference type="PANTHER" id="PTHR34296:SF2">
    <property type="entry name" value="ABC TRANSPORTER GUANOSINE-BINDING PROTEIN NUPN"/>
    <property type="match status" value="1"/>
</dbReference>
<dbReference type="PROSITE" id="PS51257">
    <property type="entry name" value="PROKAR_LIPOPROTEIN"/>
    <property type="match status" value="1"/>
</dbReference>
<evidence type="ECO:0000313" key="10">
    <source>
        <dbReference type="Proteomes" id="UP000306509"/>
    </source>
</evidence>
<feature type="signal peptide" evidence="7">
    <location>
        <begin position="1"/>
        <end position="19"/>
    </location>
</feature>
<protein>
    <submittedName>
        <fullName evidence="9">Purine nucleoside receptor A</fullName>
    </submittedName>
</protein>
<keyword evidence="4 7" id="KW-0732">Signal</keyword>
<evidence type="ECO:0000256" key="6">
    <source>
        <dbReference type="ARBA" id="ARBA00023288"/>
    </source>
</evidence>
<dbReference type="InterPro" id="IPR003760">
    <property type="entry name" value="PnrA-like"/>
</dbReference>
<keyword evidence="9" id="KW-0675">Receptor</keyword>
<evidence type="ECO:0000256" key="2">
    <source>
        <dbReference type="ARBA" id="ARBA00008610"/>
    </source>
</evidence>
<dbReference type="RefSeq" id="WP_138003650.1">
    <property type="nucleotide sequence ID" value="NZ_JBHTNY010000019.1"/>
</dbReference>
<name>A0A4V6HRF7_9FIRM</name>
<comment type="similarity">
    <text evidence="2">Belongs to the BMP lipoprotein family.</text>
</comment>
<evidence type="ECO:0000256" key="5">
    <source>
        <dbReference type="ARBA" id="ARBA00023136"/>
    </source>
</evidence>
<dbReference type="CDD" id="cd06354">
    <property type="entry name" value="PBP1_PrnA-like"/>
    <property type="match status" value="1"/>
</dbReference>
<sequence precursor="true">MKKKCIAFLIAAAMVFTMAGCQKGGEEELSESNKKYEVALSMDVGSIDDRSFNQGSWEGVQAYAKEHNLSSKYYEPTEKSDDAYTKSLELAVKGGAKIVVCPGYLYEVPVYNMQKKYPDVKFVILDGSPHDGNGNSEILDNTHSIFYAEEQAGFLAGYAAVMDGNRKLGFMGGIAVPAVIRFGYGFIQGADYAGKQLGLSKGDLEMKYTYVGNFDATPDNMSKAAAWYNEGTDTIFACGGGVGNSVMKAAMFVDKTVIGVDVDQSGESDTVITSAVKNLQKSVYDVLDSFYKGKFEGGVSVVLGSESGNVLLPMKTSKFKTFSQADYDEIYKMIVDGKIQIYKDDVAQDAKGIPTEIVVTELIK</sequence>
<dbReference type="Pfam" id="PF02608">
    <property type="entry name" value="Bmp"/>
    <property type="match status" value="1"/>
</dbReference>
<comment type="subcellular location">
    <subcellularLocation>
        <location evidence="1">Cell membrane</location>
        <topology evidence="1">Lipid-anchor</topology>
    </subcellularLocation>
</comment>
<accession>A0A4V6HRF7</accession>
<dbReference type="GO" id="GO:0005886">
    <property type="term" value="C:plasma membrane"/>
    <property type="evidence" value="ECO:0007669"/>
    <property type="project" value="UniProtKB-SubCell"/>
</dbReference>
<dbReference type="STRING" id="180332.GCA_000797495_02098"/>
<feature type="chain" id="PRO_5039389632" evidence="7">
    <location>
        <begin position="20"/>
        <end position="364"/>
    </location>
</feature>
<reference evidence="9 10" key="1">
    <citation type="journal article" date="2019" name="Anaerobe">
        <title>Detection of Robinsoniella peoriensis in multiple bone samples of a trauma patient.</title>
        <authorList>
            <person name="Schrottner P."/>
            <person name="Hartwich K."/>
            <person name="Bunk B."/>
            <person name="Schober I."/>
            <person name="Helbig S."/>
            <person name="Rudolph W.W."/>
            <person name="Gunzer F."/>
        </authorList>
    </citation>
    <scope>NUCLEOTIDE SEQUENCE [LARGE SCALE GENOMIC DNA]</scope>
    <source>
        <strain evidence="9 10">DSM 106044</strain>
    </source>
</reference>